<dbReference type="PROSITE" id="PS01208">
    <property type="entry name" value="VWFC_1"/>
    <property type="match status" value="3"/>
</dbReference>
<dbReference type="InterPro" id="IPR052624">
    <property type="entry name" value="CRIM1"/>
</dbReference>
<reference evidence="6" key="1">
    <citation type="submission" date="2022-11" db="UniProtKB">
        <authorList>
            <consortium name="WormBaseParasite"/>
        </authorList>
    </citation>
    <scope>IDENTIFICATION</scope>
</reference>
<feature type="domain" description="Antistasin-like" evidence="4">
    <location>
        <begin position="516"/>
        <end position="542"/>
    </location>
</feature>
<accession>A0A915ITZ9</accession>
<dbReference type="InterPro" id="IPR004094">
    <property type="entry name" value="Antistasin-like"/>
</dbReference>
<dbReference type="InterPro" id="IPR001007">
    <property type="entry name" value="VWF_dom"/>
</dbReference>
<dbReference type="WBParaSite" id="nRc.2.0.1.t17523-RA">
    <property type="protein sequence ID" value="nRc.2.0.1.t17523-RA"/>
    <property type="gene ID" value="nRc.2.0.1.g17523"/>
</dbReference>
<dbReference type="GO" id="GO:0004867">
    <property type="term" value="F:serine-type endopeptidase inhibitor activity"/>
    <property type="evidence" value="ECO:0007669"/>
    <property type="project" value="InterPro"/>
</dbReference>
<evidence type="ECO:0000259" key="3">
    <source>
        <dbReference type="PROSITE" id="PS50184"/>
    </source>
</evidence>
<feature type="domain" description="VWFC" evidence="3">
    <location>
        <begin position="788"/>
        <end position="852"/>
    </location>
</feature>
<dbReference type="SMART" id="SM00215">
    <property type="entry name" value="VWC_out"/>
    <property type="match status" value="3"/>
</dbReference>
<dbReference type="PANTHER" id="PTHR46439:SF1">
    <property type="entry name" value="CYSTEINE-RICH MOTOR NEURON 1 PROTEIN"/>
    <property type="match status" value="1"/>
</dbReference>
<dbReference type="OMA" id="DENDIAH"/>
<dbReference type="Pfam" id="PF02822">
    <property type="entry name" value="Antistasin"/>
    <property type="match status" value="3"/>
</dbReference>
<dbReference type="Pfam" id="PF23334">
    <property type="entry name" value="VWC2L_2nd"/>
    <property type="match status" value="2"/>
</dbReference>
<dbReference type="GO" id="GO:0005886">
    <property type="term" value="C:plasma membrane"/>
    <property type="evidence" value="ECO:0007669"/>
    <property type="project" value="TreeGrafter"/>
</dbReference>
<dbReference type="PANTHER" id="PTHR46439">
    <property type="entry name" value="CYSTEINE-RICH MOTOR NEURON 1 PROTEIN"/>
    <property type="match status" value="1"/>
</dbReference>
<protein>
    <submittedName>
        <fullName evidence="6">Kielin/chordin-like protein</fullName>
    </submittedName>
</protein>
<proteinExistence type="predicted"/>
<evidence type="ECO:0000259" key="4">
    <source>
        <dbReference type="PROSITE" id="PS51252"/>
    </source>
</evidence>
<evidence type="ECO:0000313" key="6">
    <source>
        <dbReference type="WBParaSite" id="nRc.2.0.1.t17523-RA"/>
    </source>
</evidence>
<dbReference type="SMART" id="SM00214">
    <property type="entry name" value="VWC"/>
    <property type="match status" value="6"/>
</dbReference>
<organism evidence="5 6">
    <name type="scientific">Romanomermis culicivorax</name>
    <name type="common">Nematode worm</name>
    <dbReference type="NCBI Taxonomy" id="13658"/>
    <lineage>
        <taxon>Eukaryota</taxon>
        <taxon>Metazoa</taxon>
        <taxon>Ecdysozoa</taxon>
        <taxon>Nematoda</taxon>
        <taxon>Enoplea</taxon>
        <taxon>Dorylaimia</taxon>
        <taxon>Mermithida</taxon>
        <taxon>Mermithoidea</taxon>
        <taxon>Mermithidae</taxon>
        <taxon>Romanomermis</taxon>
    </lineage>
</organism>
<dbReference type="PROSITE" id="PS50184">
    <property type="entry name" value="VWFC_2"/>
    <property type="match status" value="5"/>
</dbReference>
<evidence type="ECO:0000256" key="1">
    <source>
        <dbReference type="ARBA" id="ARBA00022729"/>
    </source>
</evidence>
<name>A0A915ITZ9_ROMCU</name>
<evidence type="ECO:0000256" key="2">
    <source>
        <dbReference type="ARBA" id="ARBA00022737"/>
    </source>
</evidence>
<dbReference type="Gene3D" id="2.10.22.10">
    <property type="entry name" value="Antistasin, domain 1"/>
    <property type="match status" value="2"/>
</dbReference>
<evidence type="ECO:0000313" key="5">
    <source>
        <dbReference type="Proteomes" id="UP000887565"/>
    </source>
</evidence>
<dbReference type="Pfam" id="PF00093">
    <property type="entry name" value="VWC"/>
    <property type="match status" value="2"/>
</dbReference>
<dbReference type="InterPro" id="IPR011061">
    <property type="entry name" value="Hirudin/antistatin"/>
</dbReference>
<dbReference type="SUPFAM" id="SSF57262">
    <property type="entry name" value="Leech antihemostatic proteins"/>
    <property type="match status" value="1"/>
</dbReference>
<dbReference type="Proteomes" id="UP000887565">
    <property type="component" value="Unplaced"/>
</dbReference>
<feature type="domain" description="VWFC" evidence="3">
    <location>
        <begin position="271"/>
        <end position="329"/>
    </location>
</feature>
<feature type="domain" description="VWFC" evidence="3">
    <location>
        <begin position="720"/>
        <end position="781"/>
    </location>
</feature>
<dbReference type="PROSITE" id="PS51252">
    <property type="entry name" value="ANTISTASIN"/>
    <property type="match status" value="1"/>
</dbReference>
<keyword evidence="1" id="KW-0732">Signal</keyword>
<feature type="domain" description="VWFC" evidence="3">
    <location>
        <begin position="640"/>
        <end position="699"/>
    </location>
</feature>
<dbReference type="AlphaFoldDB" id="A0A915ITZ9"/>
<feature type="domain" description="VWFC" evidence="3">
    <location>
        <begin position="350"/>
        <end position="408"/>
    </location>
</feature>
<keyword evidence="2" id="KW-0677">Repeat</keyword>
<dbReference type="Gene3D" id="6.20.200.20">
    <property type="match status" value="4"/>
</dbReference>
<keyword evidence="5" id="KW-1185">Reference proteome</keyword>
<sequence>MCYSRPAATVGHPVYNGLCNPSKITVLYRFLEIKLHHAKENQHHGNPPKEIVNHIAFAKQWSSSLSRKTFKITLIVGFSMVSAAWQDECLKAKCDVIFQPKCPEDSILILSPPPVPPDCCQKPGYCECNQEYCHERYSQCPADHVMSVERPGSGKPGDCCHHLTCNPRHCSSSFCPPILPPDCPEDSFRPDGKFDVTRISKYENFTRNNFDENQNVDLCCLPMEPCVCKPDYCKPVTCPEGYDLQVLVKSTGAPGSCCDEVQCLSIVSKNVVCEYKGQIYAEGQIWKPDPCSDCFCKGGLIFCKKYECPETNWCTYVRVPEHECCPVCIGKICQLCSFYRISAVMKVISTGCKSEDGEFHNFTDQWQKNECTMCSCGLNGAIFCHEQMCSVDCDNPVKISGRCCPICEKPTVVQIPFVCPSIEMCNLMCEFGMKRDPMGCFICECATEDIMNSLDATNALKTGISFRPILAIIRNMTDAEYHSKCNILNEKSCSKRCGHGYERDAHGCLTCNCKTCPPAAQCYKSCLLGFESNENGCMICRCRKGTSERVMSKNKDQTFIPIPPKQSDTSCQSLSAVRDNGEWWFDGCRYCFCDGGREFCSMLSCSNDKYPCYQPASSISDGNECCTCGANSTSKYQNRMTCHSPATGKSYVEGEFWHLDRCVVCTCHIGHVLCNSQTCGPAPCSKTEIPAGQCCPICHASENNNIKIAIDVQNFTKNEKYCHLDGQTYLSGSQWKVNSCKSCICLNGSVKCFEEKCDAAVSTCNQGQALYLKGVCCPVCLDSAQSNAFCRYKDIVYSIDEHWSDGHCRNCTCKSDSSVLCVQLECPKCATKAKSMEITTTGDDSQCCPSCNIFETNGQPFGIPSNEIPSIYTASSSTVVSVVFTTLDA</sequence>
<dbReference type="SUPFAM" id="SSF57603">
    <property type="entry name" value="FnI-like domain"/>
    <property type="match status" value="5"/>
</dbReference>